<evidence type="ECO:0000256" key="1">
    <source>
        <dbReference type="SAM" id="MobiDB-lite"/>
    </source>
</evidence>
<name>A0AAV3ZAK5_9GAST</name>
<protein>
    <submittedName>
        <fullName evidence="2">Uncharacterized protein</fullName>
    </submittedName>
</protein>
<comment type="caution">
    <text evidence="2">The sequence shown here is derived from an EMBL/GenBank/DDBJ whole genome shotgun (WGS) entry which is preliminary data.</text>
</comment>
<gene>
    <name evidence="2" type="ORF">PoB_001819600</name>
</gene>
<dbReference type="AlphaFoldDB" id="A0AAV3ZAK5"/>
<reference evidence="2 3" key="1">
    <citation type="journal article" date="2021" name="Elife">
        <title>Chloroplast acquisition without the gene transfer in kleptoplastic sea slugs, Plakobranchus ocellatus.</title>
        <authorList>
            <person name="Maeda T."/>
            <person name="Takahashi S."/>
            <person name="Yoshida T."/>
            <person name="Shimamura S."/>
            <person name="Takaki Y."/>
            <person name="Nagai Y."/>
            <person name="Toyoda A."/>
            <person name="Suzuki Y."/>
            <person name="Arimoto A."/>
            <person name="Ishii H."/>
            <person name="Satoh N."/>
            <person name="Nishiyama T."/>
            <person name="Hasebe M."/>
            <person name="Maruyama T."/>
            <person name="Minagawa J."/>
            <person name="Obokata J."/>
            <person name="Shigenobu S."/>
        </authorList>
    </citation>
    <scope>NUCLEOTIDE SEQUENCE [LARGE SCALE GENOMIC DNA]</scope>
</reference>
<evidence type="ECO:0000313" key="2">
    <source>
        <dbReference type="EMBL" id="GFN91690.1"/>
    </source>
</evidence>
<sequence>MADFVNRSVASDWNRKTKETLDNEPLLHGTLTFDRNLRKEIISKLIVMSLYHNHTATDADYYDEEDDDDGGGGGKEKVNTGYIKREKQK</sequence>
<accession>A0AAV3ZAK5</accession>
<keyword evidence="3" id="KW-1185">Reference proteome</keyword>
<evidence type="ECO:0000313" key="3">
    <source>
        <dbReference type="Proteomes" id="UP000735302"/>
    </source>
</evidence>
<proteinExistence type="predicted"/>
<dbReference type="EMBL" id="BLXT01002163">
    <property type="protein sequence ID" value="GFN91690.1"/>
    <property type="molecule type" value="Genomic_DNA"/>
</dbReference>
<feature type="region of interest" description="Disordered" evidence="1">
    <location>
        <begin position="58"/>
        <end position="89"/>
    </location>
</feature>
<dbReference type="Proteomes" id="UP000735302">
    <property type="component" value="Unassembled WGS sequence"/>
</dbReference>
<organism evidence="2 3">
    <name type="scientific">Plakobranchus ocellatus</name>
    <dbReference type="NCBI Taxonomy" id="259542"/>
    <lineage>
        <taxon>Eukaryota</taxon>
        <taxon>Metazoa</taxon>
        <taxon>Spiralia</taxon>
        <taxon>Lophotrochozoa</taxon>
        <taxon>Mollusca</taxon>
        <taxon>Gastropoda</taxon>
        <taxon>Heterobranchia</taxon>
        <taxon>Euthyneura</taxon>
        <taxon>Panpulmonata</taxon>
        <taxon>Sacoglossa</taxon>
        <taxon>Placobranchoidea</taxon>
        <taxon>Plakobranchidae</taxon>
        <taxon>Plakobranchus</taxon>
    </lineage>
</organism>
<feature type="compositionally biased region" description="Acidic residues" evidence="1">
    <location>
        <begin position="60"/>
        <end position="70"/>
    </location>
</feature>
<feature type="compositionally biased region" description="Basic and acidic residues" evidence="1">
    <location>
        <begin position="74"/>
        <end position="89"/>
    </location>
</feature>